<protein>
    <submittedName>
        <fullName evidence="2">Uncharacterized protein</fullName>
    </submittedName>
</protein>
<evidence type="ECO:0000313" key="2">
    <source>
        <dbReference type="EMBL" id="AXQ65172.1"/>
    </source>
</evidence>
<name>A0A385E2U7_9CAUD</name>
<dbReference type="RefSeq" id="YP_010050992.1">
    <property type="nucleotide sequence ID" value="NC_054436.1"/>
</dbReference>
<dbReference type="Proteomes" id="UP000262719">
    <property type="component" value="Segment"/>
</dbReference>
<gene>
    <name evidence="2" type="primary">52</name>
    <name evidence="2" type="ORF">SEA_SCHMIDT_52</name>
</gene>
<evidence type="ECO:0000256" key="1">
    <source>
        <dbReference type="SAM" id="MobiDB-lite"/>
    </source>
</evidence>
<reference evidence="2 3" key="1">
    <citation type="submission" date="2018-07" db="EMBL/GenBank/DDBJ databases">
        <authorList>
            <person name="Roberston F.H."/>
            <person name="Ghiringhelli B.C."/>
            <person name="Garcia S."/>
            <person name="Henry S."/>
            <person name="Naegele L."/>
            <person name="Slowan-Pomeroy T."/>
            <person name="Briggs L.A."/>
            <person name="Warner M.H."/>
            <person name="Garlena R.A."/>
            <person name="Russell D.A."/>
            <person name="Pope W.H."/>
            <person name="Jacobs-Sera D."/>
            <person name="Hatfull G.F."/>
        </authorList>
    </citation>
    <scope>NUCLEOTIDE SEQUENCE [LARGE SCALE GENOMIC DNA]</scope>
</reference>
<keyword evidence="3" id="KW-1185">Reference proteome</keyword>
<proteinExistence type="predicted"/>
<dbReference type="GeneID" id="63911729"/>
<evidence type="ECO:0000313" key="3">
    <source>
        <dbReference type="Proteomes" id="UP000262719"/>
    </source>
</evidence>
<dbReference type="KEGG" id="vg:63911729"/>
<feature type="region of interest" description="Disordered" evidence="1">
    <location>
        <begin position="38"/>
        <end position="58"/>
    </location>
</feature>
<sequence>MDEAGQAMLGLIGEPCKRYLTRRVKGDRFRLYCDRPQGHAGRHRLANGTEWTHEGQNG</sequence>
<dbReference type="EMBL" id="MH651189">
    <property type="protein sequence ID" value="AXQ65172.1"/>
    <property type="molecule type" value="Genomic_DNA"/>
</dbReference>
<organism evidence="2 3">
    <name type="scientific">Gordonia phage Schmidt</name>
    <dbReference type="NCBI Taxonomy" id="2301697"/>
    <lineage>
        <taxon>Viruses</taxon>
        <taxon>Duplodnaviria</taxon>
        <taxon>Heunggongvirae</taxon>
        <taxon>Uroviricota</taxon>
        <taxon>Caudoviricetes</taxon>
        <taxon>Ruthgordonvirinae</taxon>
        <taxon>Schmidtvirus</taxon>
        <taxon>Schmidtvirus schmidt</taxon>
    </lineage>
</organism>
<accession>A0A385E2U7</accession>